<dbReference type="OrthoDB" id="199378at2"/>
<dbReference type="PANTHER" id="PTHR43596">
    <property type="entry name" value="ADP,ATP CARRIER PROTEIN"/>
    <property type="match status" value="1"/>
</dbReference>
<proteinExistence type="predicted"/>
<dbReference type="Gene3D" id="1.20.1250.20">
    <property type="entry name" value="MFS general substrate transporter like domains"/>
    <property type="match status" value="1"/>
</dbReference>
<protein>
    <submittedName>
        <fullName evidence="5">Major facilitator superfamily transporter</fullName>
    </submittedName>
</protein>
<dbReference type="SUPFAM" id="SSF103473">
    <property type="entry name" value="MFS general substrate transporter"/>
    <property type="match status" value="1"/>
</dbReference>
<feature type="transmembrane region" description="Helical" evidence="4">
    <location>
        <begin position="81"/>
        <end position="104"/>
    </location>
</feature>
<keyword evidence="3 4" id="KW-0472">Membrane</keyword>
<name>A0A1W6BZF0_9BACT</name>
<evidence type="ECO:0000256" key="3">
    <source>
        <dbReference type="ARBA" id="ARBA00023136"/>
    </source>
</evidence>
<reference evidence="5 6" key="1">
    <citation type="submission" date="2017-04" db="EMBL/GenBank/DDBJ databases">
        <title>Complete genome sequence of the Campylobacter cuniculorum type strain LMG24588.</title>
        <authorList>
            <person name="Miller W.G."/>
            <person name="Yee E."/>
            <person name="Revez J."/>
            <person name="Bono J.L."/>
            <person name="Rossi M."/>
        </authorList>
    </citation>
    <scope>NUCLEOTIDE SEQUENCE [LARGE SCALE GENOMIC DNA]</scope>
    <source>
        <strain evidence="5 6">LMG 24588</strain>
    </source>
</reference>
<dbReference type="eggNOG" id="COG3202">
    <property type="taxonomic scope" value="Bacteria"/>
</dbReference>
<dbReference type="PANTHER" id="PTHR43596:SF1">
    <property type="entry name" value="ADP,ATP CARRIER PROTEIN"/>
    <property type="match status" value="1"/>
</dbReference>
<feature type="transmembrane region" description="Helical" evidence="4">
    <location>
        <begin position="149"/>
        <end position="169"/>
    </location>
</feature>
<dbReference type="InterPro" id="IPR011701">
    <property type="entry name" value="MFS"/>
</dbReference>
<dbReference type="Proteomes" id="UP000192902">
    <property type="component" value="Chromosome"/>
</dbReference>
<feature type="transmembrane region" description="Helical" evidence="4">
    <location>
        <begin position="55"/>
        <end position="74"/>
    </location>
</feature>
<dbReference type="InterPro" id="IPR036259">
    <property type="entry name" value="MFS_trans_sf"/>
</dbReference>
<feature type="transmembrane region" description="Helical" evidence="4">
    <location>
        <begin position="233"/>
        <end position="252"/>
    </location>
</feature>
<evidence type="ECO:0000256" key="2">
    <source>
        <dbReference type="ARBA" id="ARBA00022989"/>
    </source>
</evidence>
<feature type="transmembrane region" description="Helical" evidence="4">
    <location>
        <begin position="272"/>
        <end position="291"/>
    </location>
</feature>
<dbReference type="AlphaFoldDB" id="A0A1W6BZF0"/>
<evidence type="ECO:0000313" key="5">
    <source>
        <dbReference type="EMBL" id="ARJ57452.1"/>
    </source>
</evidence>
<organism evidence="5 6">
    <name type="scientific">Campylobacter cuniculorum DSM 23162 = LMG 24588</name>
    <dbReference type="NCBI Taxonomy" id="1121267"/>
    <lineage>
        <taxon>Bacteria</taxon>
        <taxon>Pseudomonadati</taxon>
        <taxon>Campylobacterota</taxon>
        <taxon>Epsilonproteobacteria</taxon>
        <taxon>Campylobacterales</taxon>
        <taxon>Campylobacteraceae</taxon>
        <taxon>Campylobacter</taxon>
    </lineage>
</organism>
<keyword evidence="2 4" id="KW-1133">Transmembrane helix</keyword>
<accession>A0A1W6BZF0</accession>
<evidence type="ECO:0000256" key="1">
    <source>
        <dbReference type="ARBA" id="ARBA00022692"/>
    </source>
</evidence>
<keyword evidence="1 4" id="KW-0812">Transmembrane</keyword>
<feature type="transmembrane region" description="Helical" evidence="4">
    <location>
        <begin position="16"/>
        <end position="35"/>
    </location>
</feature>
<sequence>MKNKILQILSVKAEEIKLLLLSFCLIFALFCSYALLRPMRDALGLEGGGEALKWLFLATFIVIIAVSLAMMVLASRVKRKLYVDCVFLFFALNLVLFYGIFSFLDHDSYAFVWLSRIFYVWVSVFNLFIFSTAWSLLSDIFSKERSKRLFGIISAGASLGSIAGASWAGFMSSNLAFLTFCSLMLLGIGIVLKNLMIREIGKNGMDQSLERFEKPIGAQNPFAGFHSIVQSKFLLALCGFVLLLTSVSTFLYMEQARVIKEFFPTREMRVAAFANIDLIVQSASLLIQLFLTARITKIFGITSLLSLLGFCIALGFVALALLHPSFLALVIVMSARRIGEYALIRPGREMLFVPLSADSKYKVKNFIDTVVYRGGDAISAQVEGALAHIGIAFVLFCGAFISFVWGILGVFLGKCYEKEKF</sequence>
<gene>
    <name evidence="5" type="ORF">CCUN_1891</name>
</gene>
<feature type="transmembrane region" description="Helical" evidence="4">
    <location>
        <begin position="298"/>
        <end position="322"/>
    </location>
</feature>
<dbReference type="GO" id="GO:0022857">
    <property type="term" value="F:transmembrane transporter activity"/>
    <property type="evidence" value="ECO:0007669"/>
    <property type="project" value="InterPro"/>
</dbReference>
<evidence type="ECO:0000313" key="6">
    <source>
        <dbReference type="Proteomes" id="UP000192902"/>
    </source>
</evidence>
<feature type="transmembrane region" description="Helical" evidence="4">
    <location>
        <begin position="116"/>
        <end position="137"/>
    </location>
</feature>
<dbReference type="RefSeq" id="WP_035175575.1">
    <property type="nucleotide sequence ID" value="NZ_CP020867.1"/>
</dbReference>
<evidence type="ECO:0000256" key="4">
    <source>
        <dbReference type="SAM" id="Phobius"/>
    </source>
</evidence>
<feature type="transmembrane region" description="Helical" evidence="4">
    <location>
        <begin position="175"/>
        <end position="195"/>
    </location>
</feature>
<dbReference type="KEGG" id="ccun:CCUN_1891"/>
<dbReference type="Pfam" id="PF07690">
    <property type="entry name" value="MFS_1"/>
    <property type="match status" value="1"/>
</dbReference>
<dbReference type="EMBL" id="CP020867">
    <property type="protein sequence ID" value="ARJ57452.1"/>
    <property type="molecule type" value="Genomic_DNA"/>
</dbReference>
<feature type="transmembrane region" description="Helical" evidence="4">
    <location>
        <begin position="389"/>
        <end position="412"/>
    </location>
</feature>